<dbReference type="EMBL" id="LSRL02000248">
    <property type="protein sequence ID" value="TDG42304.1"/>
    <property type="molecule type" value="Genomic_DNA"/>
</dbReference>
<feature type="compositionally biased region" description="Low complexity" evidence="1">
    <location>
        <begin position="21"/>
        <end position="42"/>
    </location>
</feature>
<dbReference type="OrthoDB" id="7873033at2759"/>
<evidence type="ECO:0000256" key="1">
    <source>
        <dbReference type="SAM" id="MobiDB-lite"/>
    </source>
</evidence>
<comment type="caution">
    <text evidence="2">The sequence shown here is derived from an EMBL/GenBank/DDBJ whole genome shotgun (WGS) entry which is preliminary data.</text>
</comment>
<name>A0A484B0X0_DRONA</name>
<dbReference type="Proteomes" id="UP000295192">
    <property type="component" value="Unassembled WGS sequence"/>
</dbReference>
<keyword evidence="3" id="KW-1185">Reference proteome</keyword>
<protein>
    <submittedName>
        <fullName evidence="2">Uncharacterized protein</fullName>
    </submittedName>
</protein>
<feature type="region of interest" description="Disordered" evidence="1">
    <location>
        <begin position="1"/>
        <end position="42"/>
    </location>
</feature>
<reference evidence="2 3" key="1">
    <citation type="journal article" date="2019" name="J. Hered.">
        <title>An Improved Genome Assembly for Drosophila navojoa, the Basal Species in the mojavensis Cluster.</title>
        <authorList>
            <person name="Vanderlinde T."/>
            <person name="Dupim E.G."/>
            <person name="Nazario-Yepiz N.O."/>
            <person name="Carvalho A.B."/>
        </authorList>
    </citation>
    <scope>NUCLEOTIDE SEQUENCE [LARGE SCALE GENOMIC DNA]</scope>
    <source>
        <strain evidence="2">Navoj_Jal97</strain>
        <tissue evidence="2">Whole organism</tissue>
    </source>
</reference>
<dbReference type="OMA" id="QHAFIYQ"/>
<organism evidence="2 3">
    <name type="scientific">Drosophila navojoa</name>
    <name type="common">Fruit fly</name>
    <dbReference type="NCBI Taxonomy" id="7232"/>
    <lineage>
        <taxon>Eukaryota</taxon>
        <taxon>Metazoa</taxon>
        <taxon>Ecdysozoa</taxon>
        <taxon>Arthropoda</taxon>
        <taxon>Hexapoda</taxon>
        <taxon>Insecta</taxon>
        <taxon>Pterygota</taxon>
        <taxon>Neoptera</taxon>
        <taxon>Endopterygota</taxon>
        <taxon>Diptera</taxon>
        <taxon>Brachycera</taxon>
        <taxon>Muscomorpha</taxon>
        <taxon>Ephydroidea</taxon>
        <taxon>Drosophilidae</taxon>
        <taxon>Drosophila</taxon>
    </lineage>
</organism>
<evidence type="ECO:0000313" key="3">
    <source>
        <dbReference type="Proteomes" id="UP000295192"/>
    </source>
</evidence>
<sequence length="195" mass="20294">MSGTPSKDTATKTKETVNEAPTATPTAPTTTATTTKTTITSKTSLTSNAALSLFDQLKNGVNSSSFTGTASPSARPSGFSFAPPAARVTPKASFNTPTRLLLLPPTSGSIGIVQGTKRGREATIATSNNTTKPKQTASAEDKLDINALRSQLYQGARKTATTTTINTATATTIKKRCVDRYDSSESSDRTGITVI</sequence>
<gene>
    <name evidence="2" type="ORF">AWZ03_011273</name>
</gene>
<evidence type="ECO:0000313" key="2">
    <source>
        <dbReference type="EMBL" id="TDG42304.1"/>
    </source>
</evidence>
<proteinExistence type="predicted"/>
<accession>A0A484B0X0</accession>
<dbReference type="AlphaFoldDB" id="A0A484B0X0"/>